<evidence type="ECO:0000313" key="2">
    <source>
        <dbReference type="Proteomes" id="UP001164250"/>
    </source>
</evidence>
<reference evidence="2" key="1">
    <citation type="journal article" date="2023" name="G3 (Bethesda)">
        <title>Genome assembly and association tests identify interacting loci associated with vigor, precocity, and sex in interspecific pistachio rootstocks.</title>
        <authorList>
            <person name="Palmer W."/>
            <person name="Jacygrad E."/>
            <person name="Sagayaradj S."/>
            <person name="Cavanaugh K."/>
            <person name="Han R."/>
            <person name="Bertier L."/>
            <person name="Beede B."/>
            <person name="Kafkas S."/>
            <person name="Golino D."/>
            <person name="Preece J."/>
            <person name="Michelmore R."/>
        </authorList>
    </citation>
    <scope>NUCLEOTIDE SEQUENCE [LARGE SCALE GENOMIC DNA]</scope>
</reference>
<keyword evidence="2" id="KW-1185">Reference proteome</keyword>
<organism evidence="1 2">
    <name type="scientific">Pistacia atlantica</name>
    <dbReference type="NCBI Taxonomy" id="434234"/>
    <lineage>
        <taxon>Eukaryota</taxon>
        <taxon>Viridiplantae</taxon>
        <taxon>Streptophyta</taxon>
        <taxon>Embryophyta</taxon>
        <taxon>Tracheophyta</taxon>
        <taxon>Spermatophyta</taxon>
        <taxon>Magnoliopsida</taxon>
        <taxon>eudicotyledons</taxon>
        <taxon>Gunneridae</taxon>
        <taxon>Pentapetalae</taxon>
        <taxon>rosids</taxon>
        <taxon>malvids</taxon>
        <taxon>Sapindales</taxon>
        <taxon>Anacardiaceae</taxon>
        <taxon>Pistacia</taxon>
    </lineage>
</organism>
<dbReference type="Proteomes" id="UP001164250">
    <property type="component" value="Chromosome 11"/>
</dbReference>
<protein>
    <submittedName>
        <fullName evidence="1">Uncharacterized protein</fullName>
    </submittedName>
</protein>
<proteinExistence type="predicted"/>
<name>A0ACC1AEP2_9ROSI</name>
<evidence type="ECO:0000313" key="1">
    <source>
        <dbReference type="EMBL" id="KAJ0084891.1"/>
    </source>
</evidence>
<gene>
    <name evidence="1" type="ORF">Patl1_29903</name>
</gene>
<sequence length="684" mass="80094">MVDWRCTFWLVHISLHMDAKYNRPSLLLCCISLLLWHIFFFFPVKKIVIFEDNFWINGFTFSLLFGQLCFATLKFYNCFALPFFLFILQNVPNSGGGGRQGKTSFVEHRTFLHLYHSFHRLWIFLIMMFQGLTIIAFNGNLNSKTLRQLLSLGPTYVVMKFFESVLDVIMMFGAYSTTRHLAVSRIFLRFIWFCAASVFITFLYLKGMQEYNKPKCIINYFQIERYYVGRGMYERTTDFTKYMIFWLIVLGAKFSFAYFLLIKPLAEPTKFIVDMGAIEYSWHDFVSKNNHNALAIASLWAPVVCIYLLDIHIFYTIISAVWGFLLGARDRLGEIRSLEAVHGLFDQFPGAFMDKLHVPLPNRSSHQSPGQVKEKKKVDAARFSPFWNEIIKNLREEDYITYQEMELLLMPKNSGSLTLVQWPLFLLASKIILAKDIAVESKDNSQDDLWERISRDDHMKFAVEECYHTLKLILTEILDSEGRMWVERIYEDITKSIEKRSILDDFQLSKLPLVISRVIALMGILKKGQTEELEKGAIKAVLDLYDVVMHDVLHFDMRENYGQWSVLIKARQEGRLFSKLKWPKDAELKEQIKRLYSLLTSKDSASNIPKNLEASRRLEFFTNSLFMEMPPTKPVREMLSFSVFTPYYSETVLYSMAELLKKNEDGISTLFYLQKIYPVLFGYI</sequence>
<dbReference type="EMBL" id="CM047907">
    <property type="protein sequence ID" value="KAJ0084891.1"/>
    <property type="molecule type" value="Genomic_DNA"/>
</dbReference>
<accession>A0ACC1AEP2</accession>
<comment type="caution">
    <text evidence="1">The sequence shown here is derived from an EMBL/GenBank/DDBJ whole genome shotgun (WGS) entry which is preliminary data.</text>
</comment>